<evidence type="ECO:0000313" key="3">
    <source>
        <dbReference type="EMBL" id="EJP71506.1"/>
    </source>
</evidence>
<dbReference type="Gene3D" id="2.30.110.10">
    <property type="entry name" value="Electron Transport, Fmn-binding Protein, Chain A"/>
    <property type="match status" value="1"/>
</dbReference>
<dbReference type="Proteomes" id="UP000010305">
    <property type="component" value="Unassembled WGS sequence"/>
</dbReference>
<protein>
    <submittedName>
        <fullName evidence="3">Flavin reductase domain, FMN-binding protein</fullName>
    </submittedName>
</protein>
<organism evidence="3 4">
    <name type="scientific">SAR86 cluster bacterium SAR86A</name>
    <dbReference type="NCBI Taxonomy" id="1123866"/>
    <lineage>
        <taxon>Bacteria</taxon>
        <taxon>Pseudomonadati</taxon>
        <taxon>Pseudomonadota</taxon>
        <taxon>Gammaproteobacteria</taxon>
        <taxon>SAR86 cluster</taxon>
    </lineage>
</organism>
<proteinExistence type="predicted"/>
<sequence>MSVQDNFRLAMRRYVYSVSIMSNKDVSGNLNAITVSSVTSISMEPPSLLVCINKNSRIHDSLVLESEFCINLLSKEQENLSNVCSDEEKYDQRFDDKNWNHEGVPYLQNAQSNIFCKIDKLTSYHTHTVVIGTVLDSMFKDNIATLTYVDGKYE</sequence>
<dbReference type="InterPro" id="IPR050268">
    <property type="entry name" value="NADH-dep_flavin_reductase"/>
</dbReference>
<dbReference type="GO" id="GO:0042602">
    <property type="term" value="F:riboflavin reductase (NADPH) activity"/>
    <property type="evidence" value="ECO:0007669"/>
    <property type="project" value="TreeGrafter"/>
</dbReference>
<dbReference type="AlphaFoldDB" id="J5KCD0"/>
<dbReference type="PANTHER" id="PTHR30466:SF1">
    <property type="entry name" value="FMN REDUCTASE (NADH) RUTF"/>
    <property type="match status" value="1"/>
</dbReference>
<dbReference type="InterPro" id="IPR012349">
    <property type="entry name" value="Split_barrel_FMN-bd"/>
</dbReference>
<feature type="domain" description="Flavin reductase like" evidence="2">
    <location>
        <begin position="11"/>
        <end position="154"/>
    </location>
</feature>
<dbReference type="EMBL" id="JH611157">
    <property type="protein sequence ID" value="EJP71506.1"/>
    <property type="molecule type" value="Genomic_DNA"/>
</dbReference>
<evidence type="ECO:0000259" key="2">
    <source>
        <dbReference type="SMART" id="SM00903"/>
    </source>
</evidence>
<dbReference type="GO" id="GO:0010181">
    <property type="term" value="F:FMN binding"/>
    <property type="evidence" value="ECO:0007669"/>
    <property type="project" value="InterPro"/>
</dbReference>
<dbReference type="Pfam" id="PF01613">
    <property type="entry name" value="Flavin_Reduct"/>
    <property type="match status" value="1"/>
</dbReference>
<evidence type="ECO:0000256" key="1">
    <source>
        <dbReference type="ARBA" id="ARBA00023002"/>
    </source>
</evidence>
<accession>J5KCD0</accession>
<dbReference type="HOGENOM" id="CLU_059021_2_1_6"/>
<dbReference type="STRING" id="1123866.NT01SARS_1316"/>
<reference evidence="3 4" key="1">
    <citation type="journal article" date="2012" name="ISME J.">
        <title>Genomic insights to SAR86, an abundant and uncultivated marine bacterial lineage.</title>
        <authorList>
            <person name="Dupont C.L."/>
            <person name="Rusch D.B."/>
            <person name="Yooseph S."/>
            <person name="Lombardo M.J."/>
            <person name="Richter R.A."/>
            <person name="Valas R."/>
            <person name="Novotny M."/>
            <person name="Yee-Greenbaum J."/>
            <person name="Selengut J.D."/>
            <person name="Haft D.H."/>
            <person name="Halpern A.L."/>
            <person name="Lasken R.S."/>
            <person name="Nealson K."/>
            <person name="Friedman R."/>
            <person name="Venter J.C."/>
        </authorList>
    </citation>
    <scope>NUCLEOTIDE SEQUENCE [LARGE SCALE GENOMIC DNA]</scope>
</reference>
<name>J5KCD0_9GAMM</name>
<keyword evidence="1" id="KW-0560">Oxidoreductase</keyword>
<dbReference type="PANTHER" id="PTHR30466">
    <property type="entry name" value="FLAVIN REDUCTASE"/>
    <property type="match status" value="1"/>
</dbReference>
<gene>
    <name evidence="3" type="ORF">NT01SARS_1316</name>
</gene>
<evidence type="ECO:0000313" key="4">
    <source>
        <dbReference type="Proteomes" id="UP000010305"/>
    </source>
</evidence>
<dbReference type="InterPro" id="IPR002563">
    <property type="entry name" value="Flavin_Rdtase-like_dom"/>
</dbReference>
<dbReference type="SUPFAM" id="SSF50475">
    <property type="entry name" value="FMN-binding split barrel"/>
    <property type="match status" value="1"/>
</dbReference>
<dbReference type="SMART" id="SM00903">
    <property type="entry name" value="Flavin_Reduct"/>
    <property type="match status" value="1"/>
</dbReference>